<reference evidence="2" key="1">
    <citation type="journal article" date="2019" name="Int. J. Syst. Evol. Microbiol.">
        <title>The Global Catalogue of Microorganisms (GCM) 10K type strain sequencing project: providing services to taxonomists for standard genome sequencing and annotation.</title>
        <authorList>
            <consortium name="The Broad Institute Genomics Platform"/>
            <consortium name="The Broad Institute Genome Sequencing Center for Infectious Disease"/>
            <person name="Wu L."/>
            <person name="Ma J."/>
        </authorList>
    </citation>
    <scope>NUCLEOTIDE SEQUENCE [LARGE SCALE GENOMIC DNA]</scope>
    <source>
        <strain evidence="2">CGMCC 1.12769</strain>
    </source>
</reference>
<evidence type="ECO:0000313" key="1">
    <source>
        <dbReference type="EMBL" id="GGH16753.1"/>
    </source>
</evidence>
<organism evidence="1 2">
    <name type="scientific">Paenibacillus segetis</name>
    <dbReference type="NCBI Taxonomy" id="1325360"/>
    <lineage>
        <taxon>Bacteria</taxon>
        <taxon>Bacillati</taxon>
        <taxon>Bacillota</taxon>
        <taxon>Bacilli</taxon>
        <taxon>Bacillales</taxon>
        <taxon>Paenibacillaceae</taxon>
        <taxon>Paenibacillus</taxon>
    </lineage>
</organism>
<protein>
    <submittedName>
        <fullName evidence="1">Uncharacterized protein</fullName>
    </submittedName>
</protein>
<name>A0ABQ1Y9N5_9BACL</name>
<evidence type="ECO:0000313" key="2">
    <source>
        <dbReference type="Proteomes" id="UP000659344"/>
    </source>
</evidence>
<proteinExistence type="predicted"/>
<gene>
    <name evidence="1" type="ORF">GCM10008013_11730</name>
</gene>
<comment type="caution">
    <text evidence="1">The sequence shown here is derived from an EMBL/GenBank/DDBJ whole genome shotgun (WGS) entry which is preliminary data.</text>
</comment>
<dbReference type="Proteomes" id="UP000659344">
    <property type="component" value="Unassembled WGS sequence"/>
</dbReference>
<sequence length="65" mass="7505">MELYTLRINTINSREDARNLIRNNSVGFDSPCDVDIITSSGVEEYYMEQSNITGLKTLIIERKYT</sequence>
<dbReference type="EMBL" id="BMFT01000001">
    <property type="protein sequence ID" value="GGH16753.1"/>
    <property type="molecule type" value="Genomic_DNA"/>
</dbReference>
<accession>A0ABQ1Y9N5</accession>
<keyword evidence="2" id="KW-1185">Reference proteome</keyword>